<reference evidence="1 2" key="1">
    <citation type="submission" date="2020-08" db="EMBL/GenBank/DDBJ databases">
        <title>Genomic Encyclopedia of Type Strains, Phase III (KMG-III): the genomes of soil and plant-associated and newly described type strains.</title>
        <authorList>
            <person name="Whitman W."/>
        </authorList>
    </citation>
    <scope>NUCLEOTIDE SEQUENCE [LARGE SCALE GENOMIC DNA]</scope>
    <source>
        <strain evidence="1 2">CECT 8305</strain>
    </source>
</reference>
<evidence type="ECO:0000313" key="1">
    <source>
        <dbReference type="EMBL" id="MBB5936715.1"/>
    </source>
</evidence>
<keyword evidence="2" id="KW-1185">Reference proteome</keyword>
<dbReference type="SUPFAM" id="SSF55811">
    <property type="entry name" value="Nudix"/>
    <property type="match status" value="1"/>
</dbReference>
<comment type="caution">
    <text evidence="1">The sequence shown here is derived from an EMBL/GenBank/DDBJ whole genome shotgun (WGS) entry which is preliminary data.</text>
</comment>
<protein>
    <submittedName>
        <fullName evidence="1">Uncharacterized protein</fullName>
    </submittedName>
</protein>
<dbReference type="AlphaFoldDB" id="A0A7W9QAP2"/>
<sequence length="67" mass="7154">MNASVGTPVNAALAADSRVPLLHRAAEDYFGGPWELPSGGVDTEVVPEARRTKDSLGLIQHLLYPLL</sequence>
<organism evidence="1 2">
    <name type="scientific">Streptomyces zagrosensis</name>
    <dbReference type="NCBI Taxonomy" id="1042984"/>
    <lineage>
        <taxon>Bacteria</taxon>
        <taxon>Bacillati</taxon>
        <taxon>Actinomycetota</taxon>
        <taxon>Actinomycetes</taxon>
        <taxon>Kitasatosporales</taxon>
        <taxon>Streptomycetaceae</taxon>
        <taxon>Streptomyces</taxon>
    </lineage>
</organism>
<dbReference type="Proteomes" id="UP000588098">
    <property type="component" value="Unassembled WGS sequence"/>
</dbReference>
<name>A0A7W9QAP2_9ACTN</name>
<proteinExistence type="predicted"/>
<dbReference type="InterPro" id="IPR015797">
    <property type="entry name" value="NUDIX_hydrolase-like_dom_sf"/>
</dbReference>
<dbReference type="RefSeq" id="WP_246494956.1">
    <property type="nucleotide sequence ID" value="NZ_JACHJL010000009.1"/>
</dbReference>
<dbReference type="EMBL" id="JACHJL010000009">
    <property type="protein sequence ID" value="MBB5936715.1"/>
    <property type="molecule type" value="Genomic_DNA"/>
</dbReference>
<evidence type="ECO:0000313" key="2">
    <source>
        <dbReference type="Proteomes" id="UP000588098"/>
    </source>
</evidence>
<gene>
    <name evidence="1" type="ORF">FHS42_003792</name>
</gene>
<accession>A0A7W9QAP2</accession>